<name>A0A6P5XK30_DURZI</name>
<accession>A0A6P5XK30</accession>
<dbReference type="GeneID" id="111284078"/>
<dbReference type="RefSeq" id="XP_022728548.1">
    <property type="nucleotide sequence ID" value="XM_022872813.1"/>
</dbReference>
<feature type="signal peptide" evidence="1">
    <location>
        <begin position="1"/>
        <end position="24"/>
    </location>
</feature>
<keyword evidence="2" id="KW-1185">Reference proteome</keyword>
<dbReference type="InterPro" id="IPR050592">
    <property type="entry name" value="GDSL_lipolytic_enzyme"/>
</dbReference>
<evidence type="ECO:0000313" key="3">
    <source>
        <dbReference type="RefSeq" id="XP_022728548.1"/>
    </source>
</evidence>
<sequence>MSPTELLELHLLDWLGVLSMAVQAVARMTGKAEIAAHNFFLLDKDLGVLLLRRGKILIQEEHHLLKIQDRKWDLGRGASLFEVRMHGLGITRLVVVGVRPLGCMPLVKTLMEICCWDAVNNPKKYGLAETSEGCCGTGTVEYGDTCKGMSTCADASKYVFWDAVHPTEKMNPSMNRNLRKIILSPTFIMKLSN</sequence>
<organism evidence="2 3">
    <name type="scientific">Durio zibethinus</name>
    <name type="common">Durian</name>
    <dbReference type="NCBI Taxonomy" id="66656"/>
    <lineage>
        <taxon>Eukaryota</taxon>
        <taxon>Viridiplantae</taxon>
        <taxon>Streptophyta</taxon>
        <taxon>Embryophyta</taxon>
        <taxon>Tracheophyta</taxon>
        <taxon>Spermatophyta</taxon>
        <taxon>Magnoliopsida</taxon>
        <taxon>eudicotyledons</taxon>
        <taxon>Gunneridae</taxon>
        <taxon>Pentapetalae</taxon>
        <taxon>rosids</taxon>
        <taxon>malvids</taxon>
        <taxon>Malvales</taxon>
        <taxon>Malvaceae</taxon>
        <taxon>Helicteroideae</taxon>
        <taxon>Durio</taxon>
    </lineage>
</organism>
<dbReference type="OrthoDB" id="1600564at2759"/>
<feature type="chain" id="PRO_5028056583" evidence="1">
    <location>
        <begin position="25"/>
        <end position="193"/>
    </location>
</feature>
<reference evidence="3" key="1">
    <citation type="submission" date="2025-08" db="UniProtKB">
        <authorList>
            <consortium name="RefSeq"/>
        </authorList>
    </citation>
    <scope>IDENTIFICATION</scope>
    <source>
        <tissue evidence="3">Fruit stalk</tissue>
    </source>
</reference>
<gene>
    <name evidence="3" type="primary">LOC111284078</name>
</gene>
<proteinExistence type="predicted"/>
<dbReference type="Proteomes" id="UP000515121">
    <property type="component" value="Unplaced"/>
</dbReference>
<keyword evidence="1" id="KW-0732">Signal</keyword>
<dbReference type="PANTHER" id="PTHR45642:SF7">
    <property type="entry name" value="GDSL ESTERASE_LIPASE"/>
    <property type="match status" value="1"/>
</dbReference>
<dbReference type="KEGG" id="dzi:111284078"/>
<dbReference type="InterPro" id="IPR036514">
    <property type="entry name" value="SGNH_hydro_sf"/>
</dbReference>
<dbReference type="Gene3D" id="3.40.50.1110">
    <property type="entry name" value="SGNH hydrolase"/>
    <property type="match status" value="1"/>
</dbReference>
<evidence type="ECO:0000313" key="2">
    <source>
        <dbReference type="Proteomes" id="UP000515121"/>
    </source>
</evidence>
<dbReference type="PANTHER" id="PTHR45642">
    <property type="entry name" value="GDSL ESTERASE/LIPASE EXL3"/>
    <property type="match status" value="1"/>
</dbReference>
<protein>
    <submittedName>
        <fullName evidence="3">GDSL esterase/lipase EXL3-like</fullName>
    </submittedName>
</protein>
<dbReference type="AlphaFoldDB" id="A0A6P5XK30"/>
<evidence type="ECO:0000256" key="1">
    <source>
        <dbReference type="SAM" id="SignalP"/>
    </source>
</evidence>